<dbReference type="InterPro" id="IPR000182">
    <property type="entry name" value="GNAT_dom"/>
</dbReference>
<proteinExistence type="predicted"/>
<comment type="caution">
    <text evidence="3">The sequence shown here is derived from an EMBL/GenBank/DDBJ whole genome shotgun (WGS) entry which is preliminary data.</text>
</comment>
<dbReference type="PANTHER" id="PTHR47489:SF2">
    <property type="entry name" value="GCN5-RELATED N-ACETYLTRANSFERASE 5, CHLOROPLASTIC"/>
    <property type="match status" value="1"/>
</dbReference>
<evidence type="ECO:0000313" key="3">
    <source>
        <dbReference type="EMBL" id="CAI0386441.1"/>
    </source>
</evidence>
<accession>A0AAV0HMR7</accession>
<dbReference type="AlphaFoldDB" id="A0AAV0HMR7"/>
<feature type="domain" description="N-acetyltransferase" evidence="2">
    <location>
        <begin position="199"/>
        <end position="287"/>
    </location>
</feature>
<feature type="region of interest" description="Disordered" evidence="1">
    <location>
        <begin position="1"/>
        <end position="21"/>
    </location>
</feature>
<keyword evidence="4" id="KW-1185">Reference proteome</keyword>
<name>A0AAV0HMR7_9ROSI</name>
<organism evidence="3 4">
    <name type="scientific">Linum tenue</name>
    <dbReference type="NCBI Taxonomy" id="586396"/>
    <lineage>
        <taxon>Eukaryota</taxon>
        <taxon>Viridiplantae</taxon>
        <taxon>Streptophyta</taxon>
        <taxon>Embryophyta</taxon>
        <taxon>Tracheophyta</taxon>
        <taxon>Spermatophyta</taxon>
        <taxon>Magnoliopsida</taxon>
        <taxon>eudicotyledons</taxon>
        <taxon>Gunneridae</taxon>
        <taxon>Pentapetalae</taxon>
        <taxon>rosids</taxon>
        <taxon>fabids</taxon>
        <taxon>Malpighiales</taxon>
        <taxon>Linaceae</taxon>
        <taxon>Linum</taxon>
    </lineage>
</organism>
<dbReference type="Gene3D" id="3.40.630.30">
    <property type="match status" value="1"/>
</dbReference>
<evidence type="ECO:0000259" key="2">
    <source>
        <dbReference type="Pfam" id="PF00583"/>
    </source>
</evidence>
<reference evidence="3" key="1">
    <citation type="submission" date="2022-08" db="EMBL/GenBank/DDBJ databases">
        <authorList>
            <person name="Gutierrez-Valencia J."/>
        </authorList>
    </citation>
    <scope>NUCLEOTIDE SEQUENCE</scope>
</reference>
<dbReference type="PANTHER" id="PTHR47489">
    <property type="entry name" value="ACYL-COA N-ACYLTRANSFERASES (NAT) SUPERFAMILY PROTEIN"/>
    <property type="match status" value="1"/>
</dbReference>
<evidence type="ECO:0000256" key="1">
    <source>
        <dbReference type="SAM" id="MobiDB-lite"/>
    </source>
</evidence>
<gene>
    <name evidence="3" type="ORF">LITE_LOCUS5117</name>
</gene>
<dbReference type="InterPro" id="IPR016181">
    <property type="entry name" value="Acyl_CoA_acyltransferase"/>
</dbReference>
<dbReference type="GO" id="GO:0016747">
    <property type="term" value="F:acyltransferase activity, transferring groups other than amino-acyl groups"/>
    <property type="evidence" value="ECO:0007669"/>
    <property type="project" value="InterPro"/>
</dbReference>
<dbReference type="Proteomes" id="UP001154282">
    <property type="component" value="Unassembled WGS sequence"/>
</dbReference>
<dbReference type="SUPFAM" id="SSF55729">
    <property type="entry name" value="Acyl-CoA N-acyltransferases (Nat)"/>
    <property type="match status" value="1"/>
</dbReference>
<dbReference type="EMBL" id="CAMGYJ010000002">
    <property type="protein sequence ID" value="CAI0386441.1"/>
    <property type="molecule type" value="Genomic_DNA"/>
</dbReference>
<sequence>MAASTLSLALTPSPSDPSLPSSRHRSLLFLSPLNHNHHFLLSHRSQFRLSPQSSCSSASSSESPLCLAGESTSSSASAAYSRLEDWLKTRKFNEELLKLQSLQDFRYRRELRTGSLCIRVMRPDETDVTVKLLSESFVESMMLPDWYLPLISYLVKQYLMERRAAIPHAVTLLGFVKLKDGGSGGGEEEAAEAEGEDDEEGELAGTVEICFNKRGANDSPPTPTAPKDSPYICNMTVNKPLRRRGVGWNLLKASEELISQMSFVREVYLHCRMVDSAPFNMYMRAGYNVVKTDSILVLLLLQSRKHLMLKKLPVPTNNVELDIPGPDPEHVQSFLWIFEGLRLFCSSSDLIPAGLSAGPDLQIIVAEYLQQDDTKATNLVPPELKR</sequence>
<protein>
    <recommendedName>
        <fullName evidence="2">N-acetyltransferase domain-containing protein</fullName>
    </recommendedName>
</protein>
<evidence type="ECO:0000313" key="4">
    <source>
        <dbReference type="Proteomes" id="UP001154282"/>
    </source>
</evidence>
<dbReference type="Pfam" id="PF00583">
    <property type="entry name" value="Acetyltransf_1"/>
    <property type="match status" value="1"/>
</dbReference>